<organism evidence="9 10">
    <name type="scientific">Pandoraea iniqua</name>
    <dbReference type="NCBI Taxonomy" id="2508288"/>
    <lineage>
        <taxon>Bacteria</taxon>
        <taxon>Pseudomonadati</taxon>
        <taxon>Pseudomonadota</taxon>
        <taxon>Betaproteobacteria</taxon>
        <taxon>Burkholderiales</taxon>
        <taxon>Burkholderiaceae</taxon>
        <taxon>Pandoraea</taxon>
    </lineage>
</organism>
<evidence type="ECO:0000256" key="2">
    <source>
        <dbReference type="ARBA" id="ARBA00004141"/>
    </source>
</evidence>
<feature type="transmembrane region" description="Helical" evidence="7">
    <location>
        <begin position="332"/>
        <end position="351"/>
    </location>
</feature>
<feature type="transmembrane region" description="Helical" evidence="7">
    <location>
        <begin position="167"/>
        <end position="186"/>
    </location>
</feature>
<dbReference type="CDD" id="cd17321">
    <property type="entry name" value="MFS_MMR_MDR_like"/>
    <property type="match status" value="1"/>
</dbReference>
<comment type="function">
    <text evidence="1">Resistance to tetracycline by an active tetracycline efflux. This is an energy-dependent process that decreases the accumulation of the antibiotic in whole cells. This protein functions as a metal-tetracycline/H(+) antiporter.</text>
</comment>
<sequence length="523" mass="55262">MTLSRDPKNALALAAICLTSLMFGLEISSVPTILPTLERVLHADFKALQWIMNAYTLACTTVLMATGTLADRFGRRRVYVASIVIFAVTSLICGLAQSAAVLIVSRFLQGVGGGAMLICMVAVLSHQFREGRERSRAFGAWGIVFGSGLGFGPIVGGLIVAVSNWQWVFLIHVVIAMVALSLVFAGVKESRDPHAEHLDLPGIVTLSLSTFGLVYYITQGPDLGFDSPIGLSIIGASALSFIAFLIVEKRSPRPMFDFSVFRIRAFSGAMFGSMGMNFSYWPFIVYLPIYFQGALGYSSVNAGLALLAYTVPTLIVPPFAERLALRIGAHKVIPLGMFTIGLGFLLMRFGIDMAHASWLTVLPGCVLCGAGLGMTNTPVTNTATGAVSSNRAGMASGIDMSARLISLAINIAVMGFVLLEGVSAYLARALPASSDALSLRWLAEKVAAGSLDQLTQGNAALSAADPNGVIVHGALVHGFGLVMLYGVIGAWVLAALSFMAFGAGPRAQRQEAAFDDGVRPPSL</sequence>
<keyword evidence="6 7" id="KW-0472">Membrane</keyword>
<dbReference type="RefSeq" id="WP_150684638.1">
    <property type="nucleotide sequence ID" value="NZ_CABPSI010000003.1"/>
</dbReference>
<dbReference type="Proteomes" id="UP000333828">
    <property type="component" value="Unassembled WGS sequence"/>
</dbReference>
<dbReference type="AlphaFoldDB" id="A0A5E4VYZ3"/>
<dbReference type="InterPro" id="IPR036259">
    <property type="entry name" value="MFS_trans_sf"/>
</dbReference>
<feature type="transmembrane region" description="Helical" evidence="7">
    <location>
        <begin position="268"/>
        <end position="291"/>
    </location>
</feature>
<evidence type="ECO:0000259" key="8">
    <source>
        <dbReference type="PROSITE" id="PS50850"/>
    </source>
</evidence>
<accession>A0A5E4VYZ3</accession>
<dbReference type="InterPro" id="IPR011701">
    <property type="entry name" value="MFS"/>
</dbReference>
<evidence type="ECO:0000256" key="4">
    <source>
        <dbReference type="ARBA" id="ARBA00022692"/>
    </source>
</evidence>
<dbReference type="InterPro" id="IPR005829">
    <property type="entry name" value="Sugar_transporter_CS"/>
</dbReference>
<evidence type="ECO:0000313" key="10">
    <source>
        <dbReference type="Proteomes" id="UP000333828"/>
    </source>
</evidence>
<keyword evidence="10" id="KW-1185">Reference proteome</keyword>
<feature type="transmembrane region" description="Helical" evidence="7">
    <location>
        <begin position="107"/>
        <end position="126"/>
    </location>
</feature>
<dbReference type="InterPro" id="IPR001958">
    <property type="entry name" value="Tet-R_TetA/multi-R_MdtG-like"/>
</dbReference>
<feature type="transmembrane region" description="Helical" evidence="7">
    <location>
        <begin position="357"/>
        <end position="375"/>
    </location>
</feature>
<comment type="subcellular location">
    <subcellularLocation>
        <location evidence="2">Membrane</location>
        <topology evidence="2">Multi-pass membrane protein</topology>
    </subcellularLocation>
</comment>
<dbReference type="EMBL" id="CABPSI010000003">
    <property type="protein sequence ID" value="VVE16746.1"/>
    <property type="molecule type" value="Genomic_DNA"/>
</dbReference>
<protein>
    <submittedName>
        <fullName evidence="9">MFS transporter</fullName>
    </submittedName>
</protein>
<comment type="similarity">
    <text evidence="3">Belongs to the major facilitator superfamily. TCR/Tet family.</text>
</comment>
<feature type="transmembrane region" description="Helical" evidence="7">
    <location>
        <begin position="229"/>
        <end position="247"/>
    </location>
</feature>
<feature type="transmembrane region" description="Helical" evidence="7">
    <location>
        <begin position="482"/>
        <end position="501"/>
    </location>
</feature>
<dbReference type="PRINTS" id="PR01035">
    <property type="entry name" value="TCRTETA"/>
</dbReference>
<feature type="transmembrane region" description="Helical" evidence="7">
    <location>
        <begin position="297"/>
        <end position="320"/>
    </location>
</feature>
<feature type="transmembrane region" description="Helical" evidence="7">
    <location>
        <begin position="404"/>
        <end position="427"/>
    </location>
</feature>
<feature type="domain" description="Major facilitator superfamily (MFS) profile" evidence="8">
    <location>
        <begin position="12"/>
        <end position="447"/>
    </location>
</feature>
<keyword evidence="4 7" id="KW-0812">Transmembrane</keyword>
<proteinExistence type="inferred from homology"/>
<dbReference type="PANTHER" id="PTHR42718">
    <property type="entry name" value="MAJOR FACILITATOR SUPERFAMILY MULTIDRUG TRANSPORTER MFSC"/>
    <property type="match status" value="1"/>
</dbReference>
<evidence type="ECO:0000313" key="9">
    <source>
        <dbReference type="EMBL" id="VVE16746.1"/>
    </source>
</evidence>
<evidence type="ECO:0000256" key="3">
    <source>
        <dbReference type="ARBA" id="ARBA00007520"/>
    </source>
</evidence>
<evidence type="ECO:0000256" key="5">
    <source>
        <dbReference type="ARBA" id="ARBA00022989"/>
    </source>
</evidence>
<dbReference type="PROSITE" id="PS50850">
    <property type="entry name" value="MFS"/>
    <property type="match status" value="1"/>
</dbReference>
<evidence type="ECO:0000256" key="1">
    <source>
        <dbReference type="ARBA" id="ARBA00003279"/>
    </source>
</evidence>
<feature type="transmembrane region" description="Helical" evidence="7">
    <location>
        <begin position="78"/>
        <end position="101"/>
    </location>
</feature>
<dbReference type="Gene3D" id="1.20.1720.10">
    <property type="entry name" value="Multidrug resistance protein D"/>
    <property type="match status" value="1"/>
</dbReference>
<dbReference type="Pfam" id="PF07690">
    <property type="entry name" value="MFS_1"/>
    <property type="match status" value="1"/>
</dbReference>
<feature type="transmembrane region" description="Helical" evidence="7">
    <location>
        <begin position="48"/>
        <end position="66"/>
    </location>
</feature>
<reference evidence="9 10" key="1">
    <citation type="submission" date="2019-08" db="EMBL/GenBank/DDBJ databases">
        <authorList>
            <person name="Peeters C."/>
        </authorList>
    </citation>
    <scope>NUCLEOTIDE SEQUENCE [LARGE SCALE GENOMIC DNA]</scope>
    <source>
        <strain evidence="9 10">LMG 31115</strain>
    </source>
</reference>
<dbReference type="GO" id="GO:0022857">
    <property type="term" value="F:transmembrane transporter activity"/>
    <property type="evidence" value="ECO:0007669"/>
    <property type="project" value="InterPro"/>
</dbReference>
<dbReference type="SUPFAM" id="SSF103473">
    <property type="entry name" value="MFS general substrate transporter"/>
    <property type="match status" value="1"/>
</dbReference>
<evidence type="ECO:0000256" key="7">
    <source>
        <dbReference type="SAM" id="Phobius"/>
    </source>
</evidence>
<feature type="transmembrane region" description="Helical" evidence="7">
    <location>
        <begin position="138"/>
        <end position="161"/>
    </location>
</feature>
<dbReference type="GO" id="GO:0016020">
    <property type="term" value="C:membrane"/>
    <property type="evidence" value="ECO:0007669"/>
    <property type="project" value="UniProtKB-SubCell"/>
</dbReference>
<dbReference type="Gene3D" id="1.20.1250.20">
    <property type="entry name" value="MFS general substrate transporter like domains"/>
    <property type="match status" value="1"/>
</dbReference>
<evidence type="ECO:0000256" key="6">
    <source>
        <dbReference type="ARBA" id="ARBA00023136"/>
    </source>
</evidence>
<dbReference type="InterPro" id="IPR020846">
    <property type="entry name" value="MFS_dom"/>
</dbReference>
<keyword evidence="5 7" id="KW-1133">Transmembrane helix</keyword>
<name>A0A5E4VYZ3_9BURK</name>
<feature type="transmembrane region" description="Helical" evidence="7">
    <location>
        <begin position="198"/>
        <end position="217"/>
    </location>
</feature>
<dbReference type="PANTHER" id="PTHR42718:SF49">
    <property type="entry name" value="EXPORT PROTEIN"/>
    <property type="match status" value="1"/>
</dbReference>
<dbReference type="PROSITE" id="PS00216">
    <property type="entry name" value="SUGAR_TRANSPORT_1"/>
    <property type="match status" value="1"/>
</dbReference>
<gene>
    <name evidence="9" type="ORF">PIN31115_02915</name>
</gene>